<accession>A0A6J5EZN8</accession>
<organism evidence="1 2">
    <name type="scientific">Paraburkholderia humisilvae</name>
    <dbReference type="NCBI Taxonomy" id="627669"/>
    <lineage>
        <taxon>Bacteria</taxon>
        <taxon>Pseudomonadati</taxon>
        <taxon>Pseudomonadota</taxon>
        <taxon>Betaproteobacteria</taxon>
        <taxon>Burkholderiales</taxon>
        <taxon>Burkholderiaceae</taxon>
        <taxon>Paraburkholderia</taxon>
    </lineage>
</organism>
<protein>
    <submittedName>
        <fullName evidence="1">Uncharacterized protein</fullName>
    </submittedName>
</protein>
<keyword evidence="2" id="KW-1185">Reference proteome</keyword>
<proteinExistence type="predicted"/>
<reference evidence="1 2" key="1">
    <citation type="submission" date="2020-04" db="EMBL/GenBank/DDBJ databases">
        <authorList>
            <person name="De Canck E."/>
        </authorList>
    </citation>
    <scope>NUCLEOTIDE SEQUENCE [LARGE SCALE GENOMIC DNA]</scope>
    <source>
        <strain evidence="1 2">LMG 29542</strain>
    </source>
</reference>
<sequence>MSNRHPIPLVAGDASVWRAAVGHTMILGAAGAGKTTCGLLHLALEKSRTVCGDPTGDARDTEDEACT</sequence>
<dbReference type="RefSeq" id="WP_175232174.1">
    <property type="nucleotide sequence ID" value="NZ_CADIKH010000056.1"/>
</dbReference>
<name>A0A6J5EZN8_9BURK</name>
<dbReference type="EMBL" id="CADIKH010000056">
    <property type="protein sequence ID" value="CAB3772058.1"/>
    <property type="molecule type" value="Genomic_DNA"/>
</dbReference>
<evidence type="ECO:0000313" key="2">
    <source>
        <dbReference type="Proteomes" id="UP000494363"/>
    </source>
</evidence>
<evidence type="ECO:0000313" key="1">
    <source>
        <dbReference type="EMBL" id="CAB3772058.1"/>
    </source>
</evidence>
<dbReference type="AlphaFoldDB" id="A0A6J5EZN8"/>
<dbReference type="Proteomes" id="UP000494363">
    <property type="component" value="Unassembled WGS sequence"/>
</dbReference>
<gene>
    <name evidence="1" type="ORF">LMG29542_06783</name>
</gene>